<evidence type="ECO:0000313" key="3">
    <source>
        <dbReference type="EMBL" id="KAK8877414.1"/>
    </source>
</evidence>
<gene>
    <name evidence="3" type="ORF">PGQ11_002360</name>
</gene>
<accession>A0ABR2JHW8</accession>
<keyword evidence="1" id="KW-0812">Transmembrane</keyword>
<feature type="transmembrane region" description="Helical" evidence="1">
    <location>
        <begin position="301"/>
        <end position="318"/>
    </location>
</feature>
<comment type="caution">
    <text evidence="3">The sequence shown here is derived from an EMBL/GenBank/DDBJ whole genome shotgun (WGS) entry which is preliminary data.</text>
</comment>
<feature type="transmembrane region" description="Helical" evidence="1">
    <location>
        <begin position="338"/>
        <end position="362"/>
    </location>
</feature>
<keyword evidence="1" id="KW-1133">Transmembrane helix</keyword>
<feature type="transmembrane region" description="Helical" evidence="1">
    <location>
        <begin position="276"/>
        <end position="294"/>
    </location>
</feature>
<keyword evidence="1" id="KW-0472">Membrane</keyword>
<dbReference type="CDD" id="cd09917">
    <property type="entry name" value="F-box_SF"/>
    <property type="match status" value="1"/>
</dbReference>
<feature type="transmembrane region" description="Helical" evidence="1">
    <location>
        <begin position="240"/>
        <end position="264"/>
    </location>
</feature>
<dbReference type="EMBL" id="JAPCWZ010000002">
    <property type="protein sequence ID" value="KAK8877414.1"/>
    <property type="molecule type" value="Genomic_DNA"/>
</dbReference>
<feature type="domain" description="F-box" evidence="2">
    <location>
        <begin position="72"/>
        <end position="119"/>
    </location>
</feature>
<dbReference type="SUPFAM" id="SSF81383">
    <property type="entry name" value="F-box domain"/>
    <property type="match status" value="1"/>
</dbReference>
<evidence type="ECO:0000259" key="2">
    <source>
        <dbReference type="PROSITE" id="PS50181"/>
    </source>
</evidence>
<dbReference type="Proteomes" id="UP001390339">
    <property type="component" value="Unassembled WGS sequence"/>
</dbReference>
<evidence type="ECO:0000256" key="1">
    <source>
        <dbReference type="SAM" id="Phobius"/>
    </source>
</evidence>
<dbReference type="Pfam" id="PF00646">
    <property type="entry name" value="F-box"/>
    <property type="match status" value="1"/>
</dbReference>
<name>A0ABR2JHW8_9PEZI</name>
<protein>
    <recommendedName>
        <fullName evidence="2">F-box domain-containing protein</fullName>
    </recommendedName>
</protein>
<dbReference type="InterPro" id="IPR001810">
    <property type="entry name" value="F-box_dom"/>
</dbReference>
<keyword evidence="4" id="KW-1185">Reference proteome</keyword>
<dbReference type="PROSITE" id="PS50181">
    <property type="entry name" value="FBOX"/>
    <property type="match status" value="1"/>
</dbReference>
<proteinExistence type="predicted"/>
<evidence type="ECO:0000313" key="4">
    <source>
        <dbReference type="Proteomes" id="UP001390339"/>
    </source>
</evidence>
<dbReference type="InterPro" id="IPR036047">
    <property type="entry name" value="F-box-like_dom_sf"/>
</dbReference>
<reference evidence="3 4" key="1">
    <citation type="journal article" date="2024" name="IMA Fungus">
        <title>Apiospora arundinis, a panoply of carbohydrate-active enzymes and secondary metabolites.</title>
        <authorList>
            <person name="Sorensen T."/>
            <person name="Petersen C."/>
            <person name="Muurmann A.T."/>
            <person name="Christiansen J.V."/>
            <person name="Brundto M.L."/>
            <person name="Overgaard C.K."/>
            <person name="Boysen A.T."/>
            <person name="Wollenberg R.D."/>
            <person name="Larsen T.O."/>
            <person name="Sorensen J.L."/>
            <person name="Nielsen K.L."/>
            <person name="Sondergaard T.E."/>
        </authorList>
    </citation>
    <scope>NUCLEOTIDE SEQUENCE [LARGE SCALE GENOMIC DNA]</scope>
    <source>
        <strain evidence="3 4">AAU 773</strain>
    </source>
</reference>
<organism evidence="3 4">
    <name type="scientific">Apiospora arundinis</name>
    <dbReference type="NCBI Taxonomy" id="335852"/>
    <lineage>
        <taxon>Eukaryota</taxon>
        <taxon>Fungi</taxon>
        <taxon>Dikarya</taxon>
        <taxon>Ascomycota</taxon>
        <taxon>Pezizomycotina</taxon>
        <taxon>Sordariomycetes</taxon>
        <taxon>Xylariomycetidae</taxon>
        <taxon>Amphisphaeriales</taxon>
        <taxon>Apiosporaceae</taxon>
        <taxon>Apiospora</taxon>
    </lineage>
</organism>
<sequence>MDDNDREEGTSSYSLKPWFQQHHKASKASGSNDDAQAAVVAAGATTTTTTTTMIRTRTSSHSSSIAVPPPPYIYMTSLPMELQLEILSHVDLPGLVQLRRTSRLYRSVLITRGYLVRRFFIPGDRAGIYSISSLKYCCSHCLTMPPASRLLVPPRDVNDIPDDIDNDNLEELHGWWSWDTLCYRCWRKRLAPPSKCRAGQVLYQVENGFSLYICQFCGWPIRKYTPMHKGCDTRRFWMRFVWFLLGVVQFAAGVFGAIAAWGVYEDDPRIKIPSSINFGLLFVSWITVGFHLGFKEGFYKWPLALEFVQAVLWLPPLIANAQWKCDPYFRVCDPFPRFSLAAFAVSFAFRAVNVIGYTMLALDYDYKNIFLPDLSKREKTKYFLLDLLIWWTVIM</sequence>